<comment type="caution">
    <text evidence="1">The sequence shown here is derived from an EMBL/GenBank/DDBJ whole genome shotgun (WGS) entry which is preliminary data.</text>
</comment>
<dbReference type="SUPFAM" id="SSF56672">
    <property type="entry name" value="DNA/RNA polymerases"/>
    <property type="match status" value="1"/>
</dbReference>
<name>A0A8X6HWA5_TRICU</name>
<dbReference type="PANTHER" id="PTHR37984">
    <property type="entry name" value="PROTEIN CBG26694"/>
    <property type="match status" value="1"/>
</dbReference>
<accession>A0A8X6HWA5</accession>
<dbReference type="PANTHER" id="PTHR37984:SF5">
    <property type="entry name" value="PROTEIN NYNRIN-LIKE"/>
    <property type="match status" value="1"/>
</dbReference>
<dbReference type="Proteomes" id="UP000887116">
    <property type="component" value="Unassembled WGS sequence"/>
</dbReference>
<dbReference type="Gene3D" id="3.30.70.270">
    <property type="match status" value="1"/>
</dbReference>
<dbReference type="EMBL" id="BMAO01019517">
    <property type="protein sequence ID" value="GFR31049.1"/>
    <property type="molecule type" value="Genomic_DNA"/>
</dbReference>
<proteinExistence type="predicted"/>
<keyword evidence="2" id="KW-1185">Reference proteome</keyword>
<dbReference type="InterPro" id="IPR043502">
    <property type="entry name" value="DNA/RNA_pol_sf"/>
</dbReference>
<dbReference type="AlphaFoldDB" id="A0A8X6HWA5"/>
<dbReference type="Gene3D" id="3.10.10.10">
    <property type="entry name" value="HIV Type 1 Reverse Transcriptase, subunit A, domain 1"/>
    <property type="match status" value="1"/>
</dbReference>
<evidence type="ECO:0000313" key="2">
    <source>
        <dbReference type="Proteomes" id="UP000887116"/>
    </source>
</evidence>
<evidence type="ECO:0000313" key="1">
    <source>
        <dbReference type="EMBL" id="GFR31049.1"/>
    </source>
</evidence>
<dbReference type="InterPro" id="IPR050951">
    <property type="entry name" value="Retrovirus_Pol_polyprotein"/>
</dbReference>
<gene>
    <name evidence="1" type="primary">pol_4216</name>
    <name evidence="1" type="ORF">TNCT_160931</name>
</gene>
<dbReference type="GO" id="GO:0071897">
    <property type="term" value="P:DNA biosynthetic process"/>
    <property type="evidence" value="ECO:0007669"/>
    <property type="project" value="UniProtKB-ARBA"/>
</dbReference>
<dbReference type="InterPro" id="IPR043128">
    <property type="entry name" value="Rev_trsase/Diguanyl_cyclase"/>
</dbReference>
<organism evidence="1 2">
    <name type="scientific">Trichonephila clavata</name>
    <name type="common">Joro spider</name>
    <name type="synonym">Nephila clavata</name>
    <dbReference type="NCBI Taxonomy" id="2740835"/>
    <lineage>
        <taxon>Eukaryota</taxon>
        <taxon>Metazoa</taxon>
        <taxon>Ecdysozoa</taxon>
        <taxon>Arthropoda</taxon>
        <taxon>Chelicerata</taxon>
        <taxon>Arachnida</taxon>
        <taxon>Araneae</taxon>
        <taxon>Araneomorphae</taxon>
        <taxon>Entelegynae</taxon>
        <taxon>Araneoidea</taxon>
        <taxon>Nephilidae</taxon>
        <taxon>Trichonephila</taxon>
    </lineage>
</organism>
<reference evidence="1" key="1">
    <citation type="submission" date="2020-07" db="EMBL/GenBank/DDBJ databases">
        <title>Multicomponent nature underlies the extraordinary mechanical properties of spider dragline silk.</title>
        <authorList>
            <person name="Kono N."/>
            <person name="Nakamura H."/>
            <person name="Mori M."/>
            <person name="Yoshida Y."/>
            <person name="Ohtoshi R."/>
            <person name="Malay A.D."/>
            <person name="Moran D.A.P."/>
            <person name="Tomita M."/>
            <person name="Numata K."/>
            <person name="Arakawa K."/>
        </authorList>
    </citation>
    <scope>NUCLEOTIDE SEQUENCE</scope>
</reference>
<dbReference type="OrthoDB" id="2286242at2759"/>
<protein>
    <submittedName>
        <fullName evidence="1">Retrovirus-related Pol polyprotein from transposon 17.6</fullName>
    </submittedName>
</protein>
<sequence>MFKLDTGSQVNVIPKSELLIWEEKPQCKKNGFGQLPLDEESSYLITFCTPRGRYRFLILSYGLNSDPEEFQKTMDEIFEEDEDLNPYSDDIAQGSSTVEEHCRLLRRTLLKA</sequence>